<evidence type="ECO:0000313" key="3">
    <source>
        <dbReference type="Proteomes" id="UP000030746"/>
    </source>
</evidence>
<reference evidence="2 3" key="1">
    <citation type="journal article" date="2013" name="Nature">
        <title>Insights into bilaterian evolution from three spiralian genomes.</title>
        <authorList>
            <person name="Simakov O."/>
            <person name="Marletaz F."/>
            <person name="Cho S.J."/>
            <person name="Edsinger-Gonzales E."/>
            <person name="Havlak P."/>
            <person name="Hellsten U."/>
            <person name="Kuo D.H."/>
            <person name="Larsson T."/>
            <person name="Lv J."/>
            <person name="Arendt D."/>
            <person name="Savage R."/>
            <person name="Osoegawa K."/>
            <person name="de Jong P."/>
            <person name="Grimwood J."/>
            <person name="Chapman J.A."/>
            <person name="Shapiro H."/>
            <person name="Aerts A."/>
            <person name="Otillar R.P."/>
            <person name="Terry A.Y."/>
            <person name="Boore J.L."/>
            <person name="Grigoriev I.V."/>
            <person name="Lindberg D.R."/>
            <person name="Seaver E.C."/>
            <person name="Weisblat D.A."/>
            <person name="Putnam N.H."/>
            <person name="Rokhsar D.S."/>
        </authorList>
    </citation>
    <scope>NUCLEOTIDE SEQUENCE [LARGE SCALE GENOMIC DNA]</scope>
</reference>
<dbReference type="Proteomes" id="UP000030746">
    <property type="component" value="Unassembled WGS sequence"/>
</dbReference>
<evidence type="ECO:0000313" key="2">
    <source>
        <dbReference type="EMBL" id="ESO87473.1"/>
    </source>
</evidence>
<protein>
    <submittedName>
        <fullName evidence="2">Uncharacterized protein</fullName>
    </submittedName>
</protein>
<name>V3Z998_LOTGI</name>
<gene>
    <name evidence="2" type="ORF">LOTGIDRAFT_166626</name>
</gene>
<evidence type="ECO:0000256" key="1">
    <source>
        <dbReference type="SAM" id="MobiDB-lite"/>
    </source>
</evidence>
<dbReference type="HOGENOM" id="CLU_1604587_0_0_1"/>
<dbReference type="CTD" id="20240398"/>
<dbReference type="KEGG" id="lgi:LOTGIDRAFT_166626"/>
<dbReference type="GeneID" id="20240398"/>
<proteinExistence type="predicted"/>
<accession>V3Z998</accession>
<keyword evidence="3" id="KW-1185">Reference proteome</keyword>
<dbReference type="RefSeq" id="XP_009061935.1">
    <property type="nucleotide sequence ID" value="XM_009063687.1"/>
</dbReference>
<organism evidence="2 3">
    <name type="scientific">Lottia gigantea</name>
    <name type="common">Giant owl limpet</name>
    <dbReference type="NCBI Taxonomy" id="225164"/>
    <lineage>
        <taxon>Eukaryota</taxon>
        <taxon>Metazoa</taxon>
        <taxon>Spiralia</taxon>
        <taxon>Lophotrochozoa</taxon>
        <taxon>Mollusca</taxon>
        <taxon>Gastropoda</taxon>
        <taxon>Patellogastropoda</taxon>
        <taxon>Lottioidea</taxon>
        <taxon>Lottiidae</taxon>
        <taxon>Lottia</taxon>
    </lineage>
</organism>
<feature type="region of interest" description="Disordered" evidence="1">
    <location>
        <begin position="1"/>
        <end position="36"/>
    </location>
</feature>
<sequence length="166" mass="18157">MSLATVPEAAAGSESQLQRQARAFPGKIRPDKTTELTNKHKRSENCALFTITKVNQPIWVNLIGDTRTMSLQTIILAALTPLARLAEQLMKGPLEGAEAIRNGFRLLTDAKALFSAANIDNNGGKLVQMKGEVNSNCRPQIKLISHLIKLDDGAQFASCYAWRVVL</sequence>
<dbReference type="AlphaFoldDB" id="V3Z998"/>
<dbReference type="EMBL" id="KB202917">
    <property type="protein sequence ID" value="ESO87473.1"/>
    <property type="molecule type" value="Genomic_DNA"/>
</dbReference>